<feature type="coiled-coil region" evidence="1">
    <location>
        <begin position="685"/>
        <end position="712"/>
    </location>
</feature>
<dbReference type="Pfam" id="PF03564">
    <property type="entry name" value="DUF1759"/>
    <property type="match status" value="1"/>
</dbReference>
<name>A0A9R0DYI8_SPOFR</name>
<dbReference type="InterPro" id="IPR012337">
    <property type="entry name" value="RNaseH-like_sf"/>
</dbReference>
<dbReference type="InterPro" id="IPR043502">
    <property type="entry name" value="DNA/RNA_pol_sf"/>
</dbReference>
<dbReference type="Pfam" id="PF18701">
    <property type="entry name" value="DUF5641"/>
    <property type="match status" value="1"/>
</dbReference>
<keyword evidence="3" id="KW-1185">Reference proteome</keyword>
<dbReference type="InterPro" id="IPR008042">
    <property type="entry name" value="Retrotrans_Pao"/>
</dbReference>
<dbReference type="InterPro" id="IPR036397">
    <property type="entry name" value="RNaseH_sf"/>
</dbReference>
<accession>A0A9R0DYI8</accession>
<dbReference type="InterPro" id="IPR001584">
    <property type="entry name" value="Integrase_cat-core"/>
</dbReference>
<dbReference type="Proteomes" id="UP000829999">
    <property type="component" value="Chromosome 17"/>
</dbReference>
<dbReference type="InterPro" id="IPR005312">
    <property type="entry name" value="DUF1759"/>
</dbReference>
<dbReference type="Gene3D" id="1.10.340.70">
    <property type="match status" value="1"/>
</dbReference>
<proteinExistence type="predicted"/>
<dbReference type="OrthoDB" id="8033604at2759"/>
<dbReference type="SUPFAM" id="SSF56672">
    <property type="entry name" value="DNA/RNA polymerases"/>
    <property type="match status" value="1"/>
</dbReference>
<dbReference type="GO" id="GO:0071897">
    <property type="term" value="P:DNA biosynthetic process"/>
    <property type="evidence" value="ECO:0007669"/>
    <property type="project" value="UniProtKB-ARBA"/>
</dbReference>
<dbReference type="PANTHER" id="PTHR47331">
    <property type="entry name" value="PHD-TYPE DOMAIN-CONTAINING PROTEIN"/>
    <property type="match status" value="1"/>
</dbReference>
<dbReference type="Pfam" id="PF17921">
    <property type="entry name" value="Integrase_H2C2"/>
    <property type="match status" value="1"/>
</dbReference>
<dbReference type="Gene3D" id="3.10.10.10">
    <property type="entry name" value="HIV Type 1 Reverse Transcriptase, subunit A, domain 1"/>
    <property type="match status" value="1"/>
</dbReference>
<dbReference type="GO" id="GO:0042575">
    <property type="term" value="C:DNA polymerase complex"/>
    <property type="evidence" value="ECO:0007669"/>
    <property type="project" value="UniProtKB-ARBA"/>
</dbReference>
<dbReference type="SUPFAM" id="SSF53098">
    <property type="entry name" value="Ribonuclease H-like"/>
    <property type="match status" value="1"/>
</dbReference>
<dbReference type="Gene3D" id="3.30.70.270">
    <property type="match status" value="1"/>
</dbReference>
<dbReference type="RefSeq" id="XP_050555836.1">
    <property type="nucleotide sequence ID" value="XM_050699879.1"/>
</dbReference>
<sequence>MEGLVNLLKELQNVIHRGLTNLKKSPKERLSVDYIQTRRELLERDWNLFVTNYTKLHEQYETQGIKMLSELYDSTEDTYITYTCLIKSMLAKYDVPKATIPEPGTSSNSNKSSTNSFVKLPKISIPNFSGKYSEWTTFRDLFVSLVHNNSSLDNVQKMHYLKSHLSGEAEQLVRQTPVSEANYSQCWAQLEKRYSNKKYLVNCILKRLFGLKRMHVESAISLKELLDTTNDCLNGLKNLKVDVTTWDVIIIHIVTFKLDSETRKQWELSLSNHDSNELPTYDEFATFLENRFRALEFIEPKRNLQNQNNHSHVAKSMVVSSSSIRCEYCNESHKLCFCKRFAKEPLEERRNFVAQHNICFNCLGGNHTVINCKKPTTCKLCHKRHHSLLHPNLDGTNKRDTASKPTVVEASPSTSSAPVVSCISTNTVPVPGQVLLATALVKAESKTGNYQVVRALLDQGSQACFVTEDTVQFLRLKKIPIHGMVSGLGQKSTIAKYMVNITIQSRVDSGFKLNFNAYVISKITSYLPDQALNKNTFNWLDITNLQLADPQFNQPSKIDILLGADVYGCIIKTGIIKSPTATLIAQNTTLGWILSGVVHRSNINNSSSYTQPCVSVAHAQFNLDQILKQFWEIQDQTSTKKVLSPEEQQCEDFYKATTKRRADGRYEVRLPFRVKDPQCTAGDSRAIAENRLKSLEKRLAKNTELKEKYTDVIEEYLRLGHLRPVKQDDGKKEIAVYLPHHAVVREDKTTTKVRVVFNASQKNNRGVSLNDTLMVGPTLQAELRHTIMRWRTHSIGLVGDIIKMYRQIRVADEDAMFQRILWRSSPNESIKDYELVTVTFGTASAPYLAVRTLHQIAYDEGDEYPLVSEKVLSCYYMDDLLTGCDDVTTGIQIYKQMKELLAKGGFELQKWSTNNKELLDQINTIEYKVESNEENESKAKDRDQKELEMKLDNTMKILGLTWDRNDDSFRYTVHLPPLQNTPATKRTVISDIARLFDPLGWLAPTIVVAKIFIQKLWLAGLGWDEPLTKNLTEEWRTYREELTLLTEVHIPRWLGKTIETDVELHGFCDASKVAYSAVVYMRLTKDVGEVKVSLLAAKTRVAPIKQVSIPRLELCGAVLLSQLLMETAEVLNIPKDKVKAWTDSTVVLAWINSHPSKWKTFVANRTSEILTTMTASQWFHVSTKDNPADVASRGLSPGLFTQNTMWFSGPQFLKEKEIIYIRPKDLEINLEQSIKTHVGVIISDDFDLLERFSSLSKLLRVVAYCRRFLNRDTRSKHYLQKKEIHEALECCIKIVQKKEFSTEYKQLYDKSDLPLKNSTLKSLCPYLDDKGIMKVQGRIDKAPLDELIKHPIILPKKSHFTLLLIADAHSKTLHGGPQLMINYLRTAYWIIGVRELVKLYVRKCIICAKQRATIRNQMMGSLPSIRCSPARPFLHSGVDYAGPINIRTTKGRGHKSYKGYICLFVCMSTRALHLEVVSDMTTQAFLAAFRRFVSRRGHCSKLWSDNGTTFVGASRELQQISTLQSSIAENLEANGTEWHFIPPHAPNFGGLWEAGVKSTKYHIKRVIGESTLTYEELSTFLTQVEACLNSRPISVIHLDDPGESMPLTPGHFLIGEPFVSVPDYNYENVSVGSLTRWQFVQRMLQSFWKRWSSEYLTNLMNRYKWSFIVPEPNVGDVVLIKEDDLPPSRWMLGRVVEKHPGDDKVTRVVTLKTKTSIIKRPTNKLCILPVADK</sequence>
<evidence type="ECO:0000256" key="1">
    <source>
        <dbReference type="SAM" id="Coils"/>
    </source>
</evidence>
<dbReference type="GeneID" id="126911644"/>
<dbReference type="PROSITE" id="PS50994">
    <property type="entry name" value="INTEGRASE"/>
    <property type="match status" value="1"/>
</dbReference>
<protein>
    <submittedName>
        <fullName evidence="4">Uncharacterized protein LOC126911644</fullName>
    </submittedName>
</protein>
<gene>
    <name evidence="4" type="primary">LOC126911644</name>
</gene>
<dbReference type="Pfam" id="PF05380">
    <property type="entry name" value="Peptidase_A17"/>
    <property type="match status" value="1"/>
</dbReference>
<keyword evidence="1" id="KW-0175">Coiled coil</keyword>
<feature type="domain" description="Integrase catalytic" evidence="2">
    <location>
        <begin position="1428"/>
        <end position="1617"/>
    </location>
</feature>
<evidence type="ECO:0000313" key="4">
    <source>
        <dbReference type="RefSeq" id="XP_050555836.1"/>
    </source>
</evidence>
<organism evidence="3 4">
    <name type="scientific">Spodoptera frugiperda</name>
    <name type="common">Fall armyworm</name>
    <dbReference type="NCBI Taxonomy" id="7108"/>
    <lineage>
        <taxon>Eukaryota</taxon>
        <taxon>Metazoa</taxon>
        <taxon>Ecdysozoa</taxon>
        <taxon>Arthropoda</taxon>
        <taxon>Hexapoda</taxon>
        <taxon>Insecta</taxon>
        <taxon>Pterygota</taxon>
        <taxon>Neoptera</taxon>
        <taxon>Endopterygota</taxon>
        <taxon>Lepidoptera</taxon>
        <taxon>Glossata</taxon>
        <taxon>Ditrysia</taxon>
        <taxon>Noctuoidea</taxon>
        <taxon>Noctuidae</taxon>
        <taxon>Amphipyrinae</taxon>
        <taxon>Spodoptera</taxon>
    </lineage>
</organism>
<dbReference type="GO" id="GO:0003676">
    <property type="term" value="F:nucleic acid binding"/>
    <property type="evidence" value="ECO:0007669"/>
    <property type="project" value="InterPro"/>
</dbReference>
<dbReference type="InterPro" id="IPR041588">
    <property type="entry name" value="Integrase_H2C2"/>
</dbReference>
<dbReference type="Gene3D" id="3.30.420.10">
    <property type="entry name" value="Ribonuclease H-like superfamily/Ribonuclease H"/>
    <property type="match status" value="1"/>
</dbReference>
<dbReference type="InterPro" id="IPR043128">
    <property type="entry name" value="Rev_trsase/Diguanyl_cyclase"/>
</dbReference>
<dbReference type="CDD" id="cd01644">
    <property type="entry name" value="RT_pepA17"/>
    <property type="match status" value="1"/>
</dbReference>
<evidence type="ECO:0000313" key="3">
    <source>
        <dbReference type="Proteomes" id="UP000829999"/>
    </source>
</evidence>
<dbReference type="PANTHER" id="PTHR47331:SF1">
    <property type="entry name" value="GAG-LIKE PROTEIN"/>
    <property type="match status" value="1"/>
</dbReference>
<dbReference type="GO" id="GO:0015074">
    <property type="term" value="P:DNA integration"/>
    <property type="evidence" value="ECO:0007669"/>
    <property type="project" value="InterPro"/>
</dbReference>
<reference evidence="4" key="1">
    <citation type="submission" date="2025-08" db="UniProtKB">
        <authorList>
            <consortium name="RefSeq"/>
        </authorList>
    </citation>
    <scope>IDENTIFICATION</scope>
    <source>
        <tissue evidence="4">Whole larval tissue</tissue>
    </source>
</reference>
<dbReference type="InterPro" id="IPR040676">
    <property type="entry name" value="DUF5641"/>
</dbReference>
<evidence type="ECO:0000259" key="2">
    <source>
        <dbReference type="PROSITE" id="PS50994"/>
    </source>
</evidence>